<name>A0AAU9PAS9_9ASTR</name>
<dbReference type="AlphaFoldDB" id="A0AAU9PAS9"/>
<gene>
    <name evidence="1" type="ORF">LVIROSA_LOCUS32981</name>
</gene>
<evidence type="ECO:0000313" key="2">
    <source>
        <dbReference type="Proteomes" id="UP001157418"/>
    </source>
</evidence>
<evidence type="ECO:0000313" key="1">
    <source>
        <dbReference type="EMBL" id="CAH1447368.1"/>
    </source>
</evidence>
<organism evidence="1 2">
    <name type="scientific">Lactuca virosa</name>
    <dbReference type="NCBI Taxonomy" id="75947"/>
    <lineage>
        <taxon>Eukaryota</taxon>
        <taxon>Viridiplantae</taxon>
        <taxon>Streptophyta</taxon>
        <taxon>Embryophyta</taxon>
        <taxon>Tracheophyta</taxon>
        <taxon>Spermatophyta</taxon>
        <taxon>Magnoliopsida</taxon>
        <taxon>eudicotyledons</taxon>
        <taxon>Gunneridae</taxon>
        <taxon>Pentapetalae</taxon>
        <taxon>asterids</taxon>
        <taxon>campanulids</taxon>
        <taxon>Asterales</taxon>
        <taxon>Asteraceae</taxon>
        <taxon>Cichorioideae</taxon>
        <taxon>Cichorieae</taxon>
        <taxon>Lactucinae</taxon>
        <taxon>Lactuca</taxon>
    </lineage>
</organism>
<keyword evidence="2" id="KW-1185">Reference proteome</keyword>
<sequence length="80" mass="8952">MYVQGLEFSLVKEMSSNIYGDQTEGKENPKCGESIEVSRRKKIQKLSGDRLILEKAPVCAGGDAIMFMLVTLRVLKVPYL</sequence>
<accession>A0AAU9PAS9</accession>
<comment type="caution">
    <text evidence="1">The sequence shown here is derived from an EMBL/GenBank/DDBJ whole genome shotgun (WGS) entry which is preliminary data.</text>
</comment>
<dbReference type="Proteomes" id="UP001157418">
    <property type="component" value="Unassembled WGS sequence"/>
</dbReference>
<dbReference type="EMBL" id="CAKMRJ010005523">
    <property type="protein sequence ID" value="CAH1447368.1"/>
    <property type="molecule type" value="Genomic_DNA"/>
</dbReference>
<protein>
    <submittedName>
        <fullName evidence="1">Uncharacterized protein</fullName>
    </submittedName>
</protein>
<proteinExistence type="predicted"/>
<reference evidence="1 2" key="1">
    <citation type="submission" date="2022-01" db="EMBL/GenBank/DDBJ databases">
        <authorList>
            <person name="Xiong W."/>
            <person name="Schranz E."/>
        </authorList>
    </citation>
    <scope>NUCLEOTIDE SEQUENCE [LARGE SCALE GENOMIC DNA]</scope>
</reference>